<feature type="region of interest" description="Disordered" evidence="1">
    <location>
        <begin position="190"/>
        <end position="210"/>
    </location>
</feature>
<feature type="region of interest" description="Disordered" evidence="1">
    <location>
        <begin position="98"/>
        <end position="117"/>
    </location>
</feature>
<comment type="caution">
    <text evidence="2">The sequence shown here is derived from an EMBL/GenBank/DDBJ whole genome shotgun (WGS) entry which is preliminary data.</text>
</comment>
<dbReference type="EMBL" id="JAOYFB010000036">
    <property type="protein sequence ID" value="KAK4021684.1"/>
    <property type="molecule type" value="Genomic_DNA"/>
</dbReference>
<proteinExistence type="predicted"/>
<gene>
    <name evidence="2" type="ORF">OUZ56_003594</name>
</gene>
<accession>A0ABR0A9K3</accession>
<sequence length="372" mass="41396">MASSISHESPFDEQNDNYISSESVTSNALSETSMFQSSKPDGPVIDQIEANNETDEHESDFEDVEEDEQNGDENEEEEIIQKDTDVNGGAPSVLRLGSFKIANPKRAPREPGTSQSAKNYRIRKIQGVQKELWDEWGVQSIFFVRSPNESKASLFSKAVGTEAKQFLNHTDVGKNIKRQVDAISATWPARPNISEKEGKKNKTKNQNRATTEVTERLLTLAAKRAAEKEAMKRNQNKMPFTFTLPNTKKKLATNIRAKKAAENVAVVGLSTDEPENEMQIIEVSQSEYDQILQSIEMESPDSITPVINEAQEELSTKVVSTGNSASQGAATKHGHAPSHFCSPFTRICQKNLGKCFNQNPYYTPSTAYLQRC</sequence>
<organism evidence="2 3">
    <name type="scientific">Daphnia magna</name>
    <dbReference type="NCBI Taxonomy" id="35525"/>
    <lineage>
        <taxon>Eukaryota</taxon>
        <taxon>Metazoa</taxon>
        <taxon>Ecdysozoa</taxon>
        <taxon>Arthropoda</taxon>
        <taxon>Crustacea</taxon>
        <taxon>Branchiopoda</taxon>
        <taxon>Diplostraca</taxon>
        <taxon>Cladocera</taxon>
        <taxon>Anomopoda</taxon>
        <taxon>Daphniidae</taxon>
        <taxon>Daphnia</taxon>
    </lineage>
</organism>
<name>A0ABR0A9K3_9CRUS</name>
<feature type="compositionally biased region" description="Polar residues" evidence="1">
    <location>
        <begin position="16"/>
        <end position="39"/>
    </location>
</feature>
<reference evidence="2 3" key="1">
    <citation type="journal article" date="2023" name="Nucleic Acids Res.">
        <title>The hologenome of Daphnia magna reveals possible DNA methylation and microbiome-mediated evolution of the host genome.</title>
        <authorList>
            <person name="Chaturvedi A."/>
            <person name="Li X."/>
            <person name="Dhandapani V."/>
            <person name="Marshall H."/>
            <person name="Kissane S."/>
            <person name="Cuenca-Cambronero M."/>
            <person name="Asole G."/>
            <person name="Calvet F."/>
            <person name="Ruiz-Romero M."/>
            <person name="Marangio P."/>
            <person name="Guigo R."/>
            <person name="Rago D."/>
            <person name="Mirbahai L."/>
            <person name="Eastwood N."/>
            <person name="Colbourne J.K."/>
            <person name="Zhou J."/>
            <person name="Mallon E."/>
            <person name="Orsini L."/>
        </authorList>
    </citation>
    <scope>NUCLEOTIDE SEQUENCE [LARGE SCALE GENOMIC DNA]</scope>
    <source>
        <strain evidence="2">LRV0_1</strain>
    </source>
</reference>
<evidence type="ECO:0000313" key="2">
    <source>
        <dbReference type="EMBL" id="KAK4021684.1"/>
    </source>
</evidence>
<evidence type="ECO:0000313" key="3">
    <source>
        <dbReference type="Proteomes" id="UP001234178"/>
    </source>
</evidence>
<dbReference type="Proteomes" id="UP001234178">
    <property type="component" value="Unassembled WGS sequence"/>
</dbReference>
<keyword evidence="3" id="KW-1185">Reference proteome</keyword>
<feature type="region of interest" description="Disordered" evidence="1">
    <location>
        <begin position="1"/>
        <end position="92"/>
    </location>
</feature>
<protein>
    <submittedName>
        <fullName evidence="2">Uncharacterized protein</fullName>
    </submittedName>
</protein>
<evidence type="ECO:0000256" key="1">
    <source>
        <dbReference type="SAM" id="MobiDB-lite"/>
    </source>
</evidence>
<feature type="compositionally biased region" description="Acidic residues" evidence="1">
    <location>
        <begin position="52"/>
        <end position="78"/>
    </location>
</feature>